<reference evidence="1 2" key="1">
    <citation type="submission" date="2020-09" db="EMBL/GenBank/DDBJ databases">
        <title>De no assembly of potato wild relative species, Solanum commersonii.</title>
        <authorList>
            <person name="Cho K."/>
        </authorList>
    </citation>
    <scope>NUCLEOTIDE SEQUENCE [LARGE SCALE GENOMIC DNA]</scope>
    <source>
        <strain evidence="1">LZ3.2</strain>
        <tissue evidence="1">Leaf</tissue>
    </source>
</reference>
<proteinExistence type="predicted"/>
<evidence type="ECO:0000313" key="2">
    <source>
        <dbReference type="Proteomes" id="UP000824120"/>
    </source>
</evidence>
<comment type="caution">
    <text evidence="1">The sequence shown here is derived from an EMBL/GenBank/DDBJ whole genome shotgun (WGS) entry which is preliminary data.</text>
</comment>
<dbReference type="EMBL" id="JACXVP010000009">
    <property type="protein sequence ID" value="KAG5584031.1"/>
    <property type="molecule type" value="Genomic_DNA"/>
</dbReference>
<protein>
    <submittedName>
        <fullName evidence="1">Uncharacterized protein</fullName>
    </submittedName>
</protein>
<dbReference type="AlphaFoldDB" id="A0A9J5X8L1"/>
<name>A0A9J5X8L1_SOLCO</name>
<sequence length="87" mass="10121">MKNVSPPLRLSIEEAPKLELKVTTALKVCILSEEEYFAGHHCCDLNSRQEECLVAVLKRLSEYWVDYYEISLGFPRYLLSQIQLMRA</sequence>
<gene>
    <name evidence="1" type="ORF">H5410_044465</name>
</gene>
<keyword evidence="2" id="KW-1185">Reference proteome</keyword>
<organism evidence="1 2">
    <name type="scientific">Solanum commersonii</name>
    <name type="common">Commerson's wild potato</name>
    <name type="synonym">Commerson's nightshade</name>
    <dbReference type="NCBI Taxonomy" id="4109"/>
    <lineage>
        <taxon>Eukaryota</taxon>
        <taxon>Viridiplantae</taxon>
        <taxon>Streptophyta</taxon>
        <taxon>Embryophyta</taxon>
        <taxon>Tracheophyta</taxon>
        <taxon>Spermatophyta</taxon>
        <taxon>Magnoliopsida</taxon>
        <taxon>eudicotyledons</taxon>
        <taxon>Gunneridae</taxon>
        <taxon>Pentapetalae</taxon>
        <taxon>asterids</taxon>
        <taxon>lamiids</taxon>
        <taxon>Solanales</taxon>
        <taxon>Solanaceae</taxon>
        <taxon>Solanoideae</taxon>
        <taxon>Solaneae</taxon>
        <taxon>Solanum</taxon>
    </lineage>
</organism>
<accession>A0A9J5X8L1</accession>
<dbReference type="Proteomes" id="UP000824120">
    <property type="component" value="Chromosome 9"/>
</dbReference>
<evidence type="ECO:0000313" key="1">
    <source>
        <dbReference type="EMBL" id="KAG5584031.1"/>
    </source>
</evidence>